<dbReference type="Proteomes" id="UP000678679">
    <property type="component" value="Chromosome 1"/>
</dbReference>
<dbReference type="Gene3D" id="3.90.1140.10">
    <property type="entry name" value="Cyclic phosphodiesterase"/>
    <property type="match status" value="1"/>
</dbReference>
<sequence length="206" mass="23955">MKKYTALDLVLIPSEQYIDSIIDYNRRLPDTVLKLGKKETIPHVSISMCRAEDSRINQLVSKLRDYLEILDLSELSSLNISSVYKHNINTVGWNVELNNSLTGLHQSVCALMKNYHFDQMEEENNEDFYVIHENMPFSGIAYLNQFFDKNAYHNYQPHITLGQGEATICEEWVGETMRFDRLSLYHMGTGCTCEKELWSIPLDNNY</sequence>
<dbReference type="KEGG" id="fya:KMW28_20240"/>
<gene>
    <name evidence="1" type="ORF">KMW28_20240</name>
</gene>
<organism evidence="1 2">
    <name type="scientific">Flammeovirga yaeyamensis</name>
    <dbReference type="NCBI Taxonomy" id="367791"/>
    <lineage>
        <taxon>Bacteria</taxon>
        <taxon>Pseudomonadati</taxon>
        <taxon>Bacteroidota</taxon>
        <taxon>Cytophagia</taxon>
        <taxon>Cytophagales</taxon>
        <taxon>Flammeovirgaceae</taxon>
        <taxon>Flammeovirga</taxon>
    </lineage>
</organism>
<dbReference type="RefSeq" id="WP_169666391.1">
    <property type="nucleotide sequence ID" value="NZ_CP076132.1"/>
</dbReference>
<keyword evidence="2" id="KW-1185">Reference proteome</keyword>
<dbReference type="EMBL" id="CP076132">
    <property type="protein sequence ID" value="QWG01935.1"/>
    <property type="molecule type" value="Genomic_DNA"/>
</dbReference>
<evidence type="ECO:0008006" key="3">
    <source>
        <dbReference type="Google" id="ProtNLM"/>
    </source>
</evidence>
<dbReference type="InterPro" id="IPR009097">
    <property type="entry name" value="Cyclic_Pdiesterase"/>
</dbReference>
<evidence type="ECO:0000313" key="2">
    <source>
        <dbReference type="Proteomes" id="UP000678679"/>
    </source>
</evidence>
<name>A0AAX1N3C7_9BACT</name>
<protein>
    <recommendedName>
        <fullName evidence="3">2'-5' RNA ligase</fullName>
    </recommendedName>
</protein>
<reference evidence="1 2" key="1">
    <citation type="submission" date="2021-05" db="EMBL/GenBank/DDBJ databases">
        <title>Comparative genomic studies on the polysaccharide-degrading batcterial strains of the Flammeovirga genus.</title>
        <authorList>
            <person name="Zewei F."/>
            <person name="Zheng Z."/>
            <person name="Yu L."/>
            <person name="Ruyue G."/>
            <person name="Yanhong M."/>
            <person name="Yuanyuan C."/>
            <person name="Jingyan G."/>
            <person name="Wenjun H."/>
        </authorList>
    </citation>
    <scope>NUCLEOTIDE SEQUENCE [LARGE SCALE GENOMIC DNA]</scope>
    <source>
        <strain evidence="1 2">NBRC:100898</strain>
    </source>
</reference>
<dbReference type="AlphaFoldDB" id="A0AAX1N3C7"/>
<dbReference type="SUPFAM" id="SSF55144">
    <property type="entry name" value="LigT-like"/>
    <property type="match status" value="1"/>
</dbReference>
<accession>A0AAX1N3C7</accession>
<evidence type="ECO:0000313" key="1">
    <source>
        <dbReference type="EMBL" id="QWG01935.1"/>
    </source>
</evidence>
<proteinExistence type="predicted"/>